<dbReference type="RefSeq" id="WP_062417281.1">
    <property type="nucleotide sequence ID" value="NZ_DF967974.1"/>
</dbReference>
<evidence type="ECO:0000256" key="1">
    <source>
        <dbReference type="SAM" id="SignalP"/>
    </source>
</evidence>
<evidence type="ECO:0000313" key="2">
    <source>
        <dbReference type="EMBL" id="KPL79764.1"/>
    </source>
</evidence>
<gene>
    <name evidence="2" type="ORF">ADN01_13865</name>
</gene>
<accession>A0A0P6Y468</accession>
<reference evidence="2 3" key="1">
    <citation type="submission" date="2015-07" db="EMBL/GenBank/DDBJ databases">
        <title>Genome sequence of Levilinea saccharolytica DSM 16555.</title>
        <authorList>
            <person name="Hemp J."/>
            <person name="Ward L.M."/>
            <person name="Pace L.A."/>
            <person name="Fischer W.W."/>
        </authorList>
    </citation>
    <scope>NUCLEOTIDE SEQUENCE [LARGE SCALE GENOMIC DNA]</scope>
    <source>
        <strain evidence="2 3">KIBI-1</strain>
    </source>
</reference>
<dbReference type="AlphaFoldDB" id="A0A0P6Y468"/>
<keyword evidence="3" id="KW-1185">Reference proteome</keyword>
<dbReference type="STRING" id="229921.ADN01_13865"/>
<proteinExistence type="predicted"/>
<dbReference type="EMBL" id="LGCM01000046">
    <property type="protein sequence ID" value="KPL79764.1"/>
    <property type="molecule type" value="Genomic_DNA"/>
</dbReference>
<feature type="chain" id="PRO_5006133361" evidence="1">
    <location>
        <begin position="28"/>
        <end position="508"/>
    </location>
</feature>
<comment type="caution">
    <text evidence="2">The sequence shown here is derived from an EMBL/GenBank/DDBJ whole genome shotgun (WGS) entry which is preliminary data.</text>
</comment>
<sequence length="508" mass="54784">MKRALRMVVLLMLLGVLVTPGPAPANAAGKTTWTSVVAYFNPNPEPDPLPPDYTEPVLNVLFLQQGSTSRRELLNDIEIKPYQSGTLLVGNVLRDPNFTGGAVISATVPVLAVYKQVSTETKEPYSPILYTSFALSDAGLGTFYLPNVQANQAYDTRIGVQNVESLQIEVVLRFYSEEQGEFVTARKPLYNQRTLVINASDALKEAYNGAMQQPSLPFRGSLVVQAFRAGNDDPARLVVVAQEIQGGGRRAYAFEGVNGGDSWLFMPNAMCEMGDNKMSAEMMVQNVGAGDATVWVEYYSAAGDLVATSPTAVITPGYNHRFDACDEAVYAQTRGQGLSAVIHSDGEPIAALGKVRSDDGLMTAYTGLRMPGAALPGQPYRTVLPYVEWSPKSTGLRTYLTIMNVSNQPATDVRVLYYGSGGVLESSHWVARSDAQPGPLAPYARRTSNPGAARALNPDTNHFAGAVIVESDQPVVVVARVQRTVGTGSYSTLGDEYNGIPYAEILEY</sequence>
<feature type="signal peptide" evidence="1">
    <location>
        <begin position="1"/>
        <end position="27"/>
    </location>
</feature>
<evidence type="ECO:0000313" key="3">
    <source>
        <dbReference type="Proteomes" id="UP000050501"/>
    </source>
</evidence>
<keyword evidence="1" id="KW-0732">Signal</keyword>
<organism evidence="2 3">
    <name type="scientific">Levilinea saccharolytica</name>
    <dbReference type="NCBI Taxonomy" id="229921"/>
    <lineage>
        <taxon>Bacteria</taxon>
        <taxon>Bacillati</taxon>
        <taxon>Chloroflexota</taxon>
        <taxon>Anaerolineae</taxon>
        <taxon>Anaerolineales</taxon>
        <taxon>Anaerolineaceae</taxon>
        <taxon>Levilinea</taxon>
    </lineage>
</organism>
<name>A0A0P6Y468_9CHLR</name>
<dbReference type="OrthoDB" id="10012008at2"/>
<protein>
    <submittedName>
        <fullName evidence="2">Uncharacterized protein</fullName>
    </submittedName>
</protein>
<dbReference type="Proteomes" id="UP000050501">
    <property type="component" value="Unassembled WGS sequence"/>
</dbReference>